<dbReference type="InterPro" id="IPR036047">
    <property type="entry name" value="F-box-like_dom_sf"/>
</dbReference>
<dbReference type="InterPro" id="IPR001810">
    <property type="entry name" value="F-box_dom"/>
</dbReference>
<reference evidence="6" key="2">
    <citation type="submission" date="2025-09" db="UniProtKB">
        <authorList>
            <consortium name="Ensembl"/>
        </authorList>
    </citation>
    <scope>IDENTIFICATION</scope>
</reference>
<dbReference type="PANTHER" id="PTHR15739">
    <property type="entry name" value="ZINC FINGER PROTEIN"/>
    <property type="match status" value="1"/>
</dbReference>
<dbReference type="Gene3D" id="3.80.10.10">
    <property type="entry name" value="Ribonuclease Inhibitor"/>
    <property type="match status" value="1"/>
</dbReference>
<keyword evidence="7" id="KW-1185">Reference proteome</keyword>
<dbReference type="STRING" id="32507.ENSNBRP00000002914"/>
<evidence type="ECO:0000259" key="5">
    <source>
        <dbReference type="Pfam" id="PF23165"/>
    </source>
</evidence>
<dbReference type="InterPro" id="IPR057038">
    <property type="entry name" value="FBX41/ZN365_Znf-C2H2"/>
</dbReference>
<dbReference type="SUPFAM" id="SSF81383">
    <property type="entry name" value="F-box domain"/>
    <property type="match status" value="1"/>
</dbReference>
<organism evidence="6 7">
    <name type="scientific">Neolamprologus brichardi</name>
    <name type="common">Fairy cichlid</name>
    <name type="synonym">Lamprologus brichardi</name>
    <dbReference type="NCBI Taxonomy" id="32507"/>
    <lineage>
        <taxon>Eukaryota</taxon>
        <taxon>Metazoa</taxon>
        <taxon>Chordata</taxon>
        <taxon>Craniata</taxon>
        <taxon>Vertebrata</taxon>
        <taxon>Euteleostomi</taxon>
        <taxon>Actinopterygii</taxon>
        <taxon>Neopterygii</taxon>
        <taxon>Teleostei</taxon>
        <taxon>Neoteleostei</taxon>
        <taxon>Acanthomorphata</taxon>
        <taxon>Ovalentaria</taxon>
        <taxon>Cichlomorphae</taxon>
        <taxon>Cichliformes</taxon>
        <taxon>Cichlidae</taxon>
        <taxon>African cichlids</taxon>
        <taxon>Pseudocrenilabrinae</taxon>
        <taxon>Lamprologini</taxon>
        <taxon>Neolamprologus</taxon>
    </lineage>
</organism>
<dbReference type="Pfam" id="PF23165">
    <property type="entry name" value="zf-C2H2_FBX41"/>
    <property type="match status" value="1"/>
</dbReference>
<dbReference type="SUPFAM" id="SSF52047">
    <property type="entry name" value="RNI-like"/>
    <property type="match status" value="1"/>
</dbReference>
<dbReference type="Ensembl" id="ENSNBRT00000003021.1">
    <property type="protein sequence ID" value="ENSNBRP00000002914.1"/>
    <property type="gene ID" value="ENSNBRG00000002309.1"/>
</dbReference>
<name>A0A3Q4M5Q8_NEOBR</name>
<dbReference type="OMA" id="RCWPHLH"/>
<dbReference type="GeneTree" id="ENSGT00530000063713"/>
<reference evidence="6" key="1">
    <citation type="submission" date="2025-08" db="UniProtKB">
        <authorList>
            <consortium name="Ensembl"/>
        </authorList>
    </citation>
    <scope>IDENTIFICATION</scope>
</reference>
<evidence type="ECO:0000256" key="2">
    <source>
        <dbReference type="ARBA" id="ARBA00023054"/>
    </source>
</evidence>
<dbReference type="PANTHER" id="PTHR15739:SF4">
    <property type="entry name" value="F-BOX ONLY PROTEIN 41"/>
    <property type="match status" value="1"/>
</dbReference>
<evidence type="ECO:0000256" key="3">
    <source>
        <dbReference type="SAM" id="Coils"/>
    </source>
</evidence>
<dbReference type="Gene3D" id="1.20.1280.50">
    <property type="match status" value="1"/>
</dbReference>
<feature type="domain" description="F-box" evidence="4">
    <location>
        <begin position="380"/>
        <end position="415"/>
    </location>
</feature>
<dbReference type="Proteomes" id="UP000261580">
    <property type="component" value="Unassembled WGS sequence"/>
</dbReference>
<keyword evidence="2 3" id="KW-0175">Coiled coil</keyword>
<dbReference type="Pfam" id="PF12937">
    <property type="entry name" value="F-box-like"/>
    <property type="match status" value="1"/>
</dbReference>
<sequence length="693" mass="77469">MSSSSSSSSSTELPYFCPRCGDGFRFSSVAELRAHLVSRHTYETLLVLSQVTNLPLPLACLDLASSSASVQLLREMFGASDCPLPSSTVHSEGPSTALALPGSVDLFAGKNLGEVRVQLGLVEIGLEERLGLGLDHKIARTFAEVEERVNRRMARLKVELQRREMELQRARRDKERLRSEKQEVEEKAAYLSRQVSAAMEMMEKLKKDLTGKEKELSKRQQSVSGSFVDKTMFIETLLERADHAERRLLMLGSHEHRNLSPDSDGYAYTEPYVLTEVYEPTRSQGGRSLDDEETHLCQDTHTCIRYIISAHHSCGLSFPLWLLQAALMQHFLWLLHNKSFCLSLLCSPDPDTPSSIRSTPSRCFGDRQLVADTLRLRAGLFCIFPYLDVRSMLLAAEVCSDWRFVARHPAVWTRLQLENARVSTEFLTTLSQWCTQTQAVVLSNLKPRSRRANETREDYHRNIRGSVEPGVEALLRSAGGSLLHLSISQCPHILTDRTLWLASCYSRNLQMLTYRSSSDPLGQEVLWALGAGCRSITSLQVAPAHPCQQPTRFGNRCLQTIGRCWPHLRSLSVGGAGSVCGFLLLCLQVLELERITDLGLQAATELCKAGLKKNLQTLILTHTPVSGQAILHFHSECENIRSIVVEVSASDYFEEPDTEEAQHLFGEILSTLKVLQTRPGVSDVLRVKADSFS</sequence>
<evidence type="ECO:0000259" key="4">
    <source>
        <dbReference type="Pfam" id="PF12937"/>
    </source>
</evidence>
<dbReference type="InterPro" id="IPR052283">
    <property type="entry name" value="GenomicStab_NeuMorph_Reg"/>
</dbReference>
<evidence type="ECO:0000256" key="1">
    <source>
        <dbReference type="ARBA" id="ARBA00022553"/>
    </source>
</evidence>
<keyword evidence="1" id="KW-0597">Phosphoprotein</keyword>
<evidence type="ECO:0000313" key="7">
    <source>
        <dbReference type="Proteomes" id="UP000261580"/>
    </source>
</evidence>
<dbReference type="InterPro" id="IPR032675">
    <property type="entry name" value="LRR_dom_sf"/>
</dbReference>
<evidence type="ECO:0000313" key="6">
    <source>
        <dbReference type="Ensembl" id="ENSNBRP00000002914.1"/>
    </source>
</evidence>
<dbReference type="Bgee" id="ENSNBRG00000002309">
    <property type="expression patterns" value="Expressed in brain"/>
</dbReference>
<feature type="coiled-coil region" evidence="3">
    <location>
        <begin position="146"/>
        <end position="222"/>
    </location>
</feature>
<dbReference type="AlphaFoldDB" id="A0A3Q4M5Q8"/>
<dbReference type="CDD" id="cd22109">
    <property type="entry name" value="F-box_FBXO41"/>
    <property type="match status" value="1"/>
</dbReference>
<accession>A0A3Q4M5Q8</accession>
<protein>
    <submittedName>
        <fullName evidence="6">F-box protein 41</fullName>
    </submittedName>
</protein>
<feature type="domain" description="FBX41/ZN365 C2H2-type zinc finger" evidence="5">
    <location>
        <begin position="13"/>
        <end position="42"/>
    </location>
</feature>
<proteinExistence type="predicted"/>